<gene>
    <name evidence="2" type="ORF">CGLO_14117</name>
</gene>
<sequence length="71" mass="7799">MGSHNCLVSSHLSISVSVSDSACPSPDGLENRMRPRRQRRTRSPCSNVHAIASDVRRCPQVQVLNANLDLD</sequence>
<dbReference type="AlphaFoldDB" id="T0JUZ5"/>
<dbReference type="Proteomes" id="UP000015530">
    <property type="component" value="Unassembled WGS sequence"/>
</dbReference>
<evidence type="ECO:0000313" key="3">
    <source>
        <dbReference type="Proteomes" id="UP000015530"/>
    </source>
</evidence>
<name>T0JUZ5_COLGC</name>
<dbReference type="EMBL" id="AMYD01003255">
    <property type="protein sequence ID" value="EQB46812.1"/>
    <property type="molecule type" value="Genomic_DNA"/>
</dbReference>
<organism evidence="2 3">
    <name type="scientific">Colletotrichum gloeosporioides (strain Cg-14)</name>
    <name type="common">Anthracnose fungus</name>
    <name type="synonym">Glomerella cingulata</name>
    <dbReference type="NCBI Taxonomy" id="1237896"/>
    <lineage>
        <taxon>Eukaryota</taxon>
        <taxon>Fungi</taxon>
        <taxon>Dikarya</taxon>
        <taxon>Ascomycota</taxon>
        <taxon>Pezizomycotina</taxon>
        <taxon>Sordariomycetes</taxon>
        <taxon>Hypocreomycetidae</taxon>
        <taxon>Glomerellales</taxon>
        <taxon>Glomerellaceae</taxon>
        <taxon>Colletotrichum</taxon>
        <taxon>Colletotrichum gloeosporioides species complex</taxon>
    </lineage>
</organism>
<dbReference type="HOGENOM" id="CLU_2739858_0_0_1"/>
<feature type="region of interest" description="Disordered" evidence="1">
    <location>
        <begin position="18"/>
        <end position="45"/>
    </location>
</feature>
<protein>
    <submittedName>
        <fullName evidence="2">Uncharacterized protein</fullName>
    </submittedName>
</protein>
<reference evidence="3" key="1">
    <citation type="journal article" date="2013" name="Mol. Plant Microbe Interact.">
        <title>Global aspects of pacC regulation of pathogenicity genes in Colletotrichum gloeosporioides as revealed by transcriptome analysis.</title>
        <authorList>
            <person name="Alkan N."/>
            <person name="Meng X."/>
            <person name="Friedlander G."/>
            <person name="Reuveni E."/>
            <person name="Sukno S."/>
            <person name="Sherman A."/>
            <person name="Thon M."/>
            <person name="Fluhr R."/>
            <person name="Prusky D."/>
        </authorList>
    </citation>
    <scope>NUCLEOTIDE SEQUENCE [LARGE SCALE GENOMIC DNA]</scope>
    <source>
        <strain evidence="3">Cg-14</strain>
    </source>
</reference>
<proteinExistence type="predicted"/>
<evidence type="ECO:0000256" key="1">
    <source>
        <dbReference type="SAM" id="MobiDB-lite"/>
    </source>
</evidence>
<accession>T0JUZ5</accession>
<comment type="caution">
    <text evidence="2">The sequence shown here is derived from an EMBL/GenBank/DDBJ whole genome shotgun (WGS) entry which is preliminary data.</text>
</comment>
<evidence type="ECO:0000313" key="2">
    <source>
        <dbReference type="EMBL" id="EQB46812.1"/>
    </source>
</evidence>